<comment type="caution">
    <text evidence="2">The sequence shown here is derived from an EMBL/GenBank/DDBJ whole genome shotgun (WGS) entry which is preliminary data.</text>
</comment>
<feature type="compositionally biased region" description="Low complexity" evidence="1">
    <location>
        <begin position="95"/>
        <end position="106"/>
    </location>
</feature>
<name>A0ABR0LV58_9PEZI</name>
<feature type="non-terminal residue" evidence="2">
    <location>
        <position position="235"/>
    </location>
</feature>
<evidence type="ECO:0000313" key="2">
    <source>
        <dbReference type="EMBL" id="KAK5244741.1"/>
    </source>
</evidence>
<feature type="compositionally biased region" description="Basic and acidic residues" evidence="1">
    <location>
        <begin position="163"/>
        <end position="176"/>
    </location>
</feature>
<protein>
    <submittedName>
        <fullName evidence="2">Uncharacterized protein</fullName>
    </submittedName>
</protein>
<dbReference type="EMBL" id="JAVRRA010009821">
    <property type="protein sequence ID" value="KAK5244741.1"/>
    <property type="molecule type" value="Genomic_DNA"/>
</dbReference>
<sequence>MPLDEPANGSMEATFDDFEVPKKSKSKTTKSRSRSYQDIESYEALDRDITQLSAEVPEDDVHGSPQDVLEATFEAFELSERSRKKSKSSKKDSSDVSPVVADESVVLPSIDHYDDTEIPHEGRSSLSGSGDGSPDRCVRSVASASIEDDCGDRKKSKHRRSRRESDRYELPDRDTRSVTVSDPADRYKSSRNSKKKSKKESKKNRSNDDYTASVMSSPAMGYGIDSPTANKVKSV</sequence>
<accession>A0ABR0LV58</accession>
<dbReference type="Proteomes" id="UP001357485">
    <property type="component" value="Unassembled WGS sequence"/>
</dbReference>
<feature type="compositionally biased region" description="Basic and acidic residues" evidence="1">
    <location>
        <begin position="111"/>
        <end position="123"/>
    </location>
</feature>
<feature type="region of interest" description="Disordered" evidence="1">
    <location>
        <begin position="1"/>
        <end position="39"/>
    </location>
</feature>
<reference evidence="2 3" key="1">
    <citation type="submission" date="2023-08" db="EMBL/GenBank/DDBJ databases">
        <title>Black Yeasts Isolated from many extreme environments.</title>
        <authorList>
            <person name="Coleine C."/>
            <person name="Stajich J.E."/>
            <person name="Selbmann L."/>
        </authorList>
    </citation>
    <scope>NUCLEOTIDE SEQUENCE [LARGE SCALE GENOMIC DNA]</scope>
    <source>
        <strain evidence="2 3">CCFEE 536</strain>
    </source>
</reference>
<evidence type="ECO:0000313" key="3">
    <source>
        <dbReference type="Proteomes" id="UP001357485"/>
    </source>
</evidence>
<keyword evidence="3" id="KW-1185">Reference proteome</keyword>
<evidence type="ECO:0000256" key="1">
    <source>
        <dbReference type="SAM" id="MobiDB-lite"/>
    </source>
</evidence>
<feature type="region of interest" description="Disordered" evidence="1">
    <location>
        <begin position="76"/>
        <end position="235"/>
    </location>
</feature>
<feature type="compositionally biased region" description="Basic residues" evidence="1">
    <location>
        <begin position="23"/>
        <end position="33"/>
    </location>
</feature>
<organism evidence="2 3">
    <name type="scientific">Cryomyces antarcticus</name>
    <dbReference type="NCBI Taxonomy" id="329879"/>
    <lineage>
        <taxon>Eukaryota</taxon>
        <taxon>Fungi</taxon>
        <taxon>Dikarya</taxon>
        <taxon>Ascomycota</taxon>
        <taxon>Pezizomycotina</taxon>
        <taxon>Dothideomycetes</taxon>
        <taxon>Dothideomycetes incertae sedis</taxon>
        <taxon>Cryomyces</taxon>
    </lineage>
</organism>
<feature type="compositionally biased region" description="Basic residues" evidence="1">
    <location>
        <begin position="189"/>
        <end position="202"/>
    </location>
</feature>
<gene>
    <name evidence="2" type="ORF">LTR16_007506</name>
</gene>
<proteinExistence type="predicted"/>